<evidence type="ECO:0000313" key="3">
    <source>
        <dbReference type="Proteomes" id="UP000800235"/>
    </source>
</evidence>
<evidence type="ECO:0000256" key="1">
    <source>
        <dbReference type="PROSITE-ProRule" id="PRU00708"/>
    </source>
</evidence>
<dbReference type="OrthoDB" id="5366531at2759"/>
<evidence type="ECO:0008006" key="4">
    <source>
        <dbReference type="Google" id="ProtNLM"/>
    </source>
</evidence>
<dbReference type="Proteomes" id="UP000800235">
    <property type="component" value="Unassembled WGS sequence"/>
</dbReference>
<keyword evidence="3" id="KW-1185">Reference proteome</keyword>
<sequence>MSEEDGYPNSLEGWHALLKNKTRVYGRDGIVHVWRTMRAQNVDVPCEGFDSKLLKSFWILFTKPAAVRECVYDYAVLQKETLGQSYPAFYEYFMGSVLQDDLHPTLADPQSVLSWHHRLSKHFSASPTAMKWLVPPAAMSPDRLEIYKQIYVDLKGQKGSVYDEMITTLIKRDLIREALDMHLFLVEHGDSPSDAFKASSHWEHLQRLGQGMLFAELAKPKSPSQIEKSSTEMTAPPIQFSREFMYSFLGESHGIAPKQFSDEFCARLFATRAFSISLVTSCLSMFGVRSIGPLALRELALRAGNPHDITSSIENLSRAGVFISDSLFCKAVQKLAADHNSDLLQSLLNSDQHPDVLEDYKLQRTLLASYLAQNDWLSVYRTLTLLTLFHADPDQESWNILVRQYARERKAKKIEQVLEDMRMKGVQITSHTVRRLFSHLLVKRRIGHGPEHGHEFDDLRILTNICLQFMESEQLLPARYWHELLRRYGMTYRFEELARLCLRLVTYYS</sequence>
<gene>
    <name evidence="2" type="ORF">EJ08DRAFT_588431</name>
</gene>
<dbReference type="AlphaFoldDB" id="A0A9P4TXX5"/>
<name>A0A9P4TXX5_9PEZI</name>
<comment type="caution">
    <text evidence="2">The sequence shown here is derived from an EMBL/GenBank/DDBJ whole genome shotgun (WGS) entry which is preliminary data.</text>
</comment>
<accession>A0A9P4TXX5</accession>
<protein>
    <recommendedName>
        <fullName evidence="4">Pentatricopeptide repeat domain-containing protein</fullName>
    </recommendedName>
</protein>
<dbReference type="Gene3D" id="1.25.40.10">
    <property type="entry name" value="Tetratricopeptide repeat domain"/>
    <property type="match status" value="1"/>
</dbReference>
<dbReference type="NCBIfam" id="TIGR00756">
    <property type="entry name" value="PPR"/>
    <property type="match status" value="1"/>
</dbReference>
<dbReference type="EMBL" id="MU007036">
    <property type="protein sequence ID" value="KAF2430819.1"/>
    <property type="molecule type" value="Genomic_DNA"/>
</dbReference>
<dbReference type="PROSITE" id="PS51375">
    <property type="entry name" value="PPR"/>
    <property type="match status" value="1"/>
</dbReference>
<dbReference type="InterPro" id="IPR011990">
    <property type="entry name" value="TPR-like_helical_dom_sf"/>
</dbReference>
<feature type="repeat" description="PPR" evidence="1">
    <location>
        <begin position="394"/>
        <end position="428"/>
    </location>
</feature>
<dbReference type="InterPro" id="IPR002885">
    <property type="entry name" value="PPR_rpt"/>
</dbReference>
<organism evidence="2 3">
    <name type="scientific">Tothia fuscella</name>
    <dbReference type="NCBI Taxonomy" id="1048955"/>
    <lineage>
        <taxon>Eukaryota</taxon>
        <taxon>Fungi</taxon>
        <taxon>Dikarya</taxon>
        <taxon>Ascomycota</taxon>
        <taxon>Pezizomycotina</taxon>
        <taxon>Dothideomycetes</taxon>
        <taxon>Pleosporomycetidae</taxon>
        <taxon>Venturiales</taxon>
        <taxon>Cylindrosympodiaceae</taxon>
        <taxon>Tothia</taxon>
    </lineage>
</organism>
<feature type="non-terminal residue" evidence="2">
    <location>
        <position position="509"/>
    </location>
</feature>
<evidence type="ECO:0000313" key="2">
    <source>
        <dbReference type="EMBL" id="KAF2430819.1"/>
    </source>
</evidence>
<proteinExistence type="predicted"/>
<reference evidence="2" key="1">
    <citation type="journal article" date="2020" name="Stud. Mycol.">
        <title>101 Dothideomycetes genomes: a test case for predicting lifestyles and emergence of pathogens.</title>
        <authorList>
            <person name="Haridas S."/>
            <person name="Albert R."/>
            <person name="Binder M."/>
            <person name="Bloem J."/>
            <person name="Labutti K."/>
            <person name="Salamov A."/>
            <person name="Andreopoulos B."/>
            <person name="Baker S."/>
            <person name="Barry K."/>
            <person name="Bills G."/>
            <person name="Bluhm B."/>
            <person name="Cannon C."/>
            <person name="Castanera R."/>
            <person name="Culley D."/>
            <person name="Daum C."/>
            <person name="Ezra D."/>
            <person name="Gonzalez J."/>
            <person name="Henrissat B."/>
            <person name="Kuo A."/>
            <person name="Liang C."/>
            <person name="Lipzen A."/>
            <person name="Lutzoni F."/>
            <person name="Magnuson J."/>
            <person name="Mondo S."/>
            <person name="Nolan M."/>
            <person name="Ohm R."/>
            <person name="Pangilinan J."/>
            <person name="Park H.-J."/>
            <person name="Ramirez L."/>
            <person name="Alfaro M."/>
            <person name="Sun H."/>
            <person name="Tritt A."/>
            <person name="Yoshinaga Y."/>
            <person name="Zwiers L.-H."/>
            <person name="Turgeon B."/>
            <person name="Goodwin S."/>
            <person name="Spatafora J."/>
            <person name="Crous P."/>
            <person name="Grigoriev I."/>
        </authorList>
    </citation>
    <scope>NUCLEOTIDE SEQUENCE</scope>
    <source>
        <strain evidence="2">CBS 130266</strain>
    </source>
</reference>